<reference evidence="5 6" key="1">
    <citation type="submission" date="2016-10" db="EMBL/GenBank/DDBJ databases">
        <authorList>
            <person name="Varghese N."/>
            <person name="Submissions S."/>
        </authorList>
    </citation>
    <scope>NUCLEOTIDE SEQUENCE [LARGE SCALE GENOMIC DNA]</scope>
    <source>
        <strain evidence="5 6">DSM 17997</strain>
    </source>
</reference>
<keyword evidence="6" id="KW-1185">Reference proteome</keyword>
<dbReference type="InterPro" id="IPR026341">
    <property type="entry name" value="T9SS_type_B"/>
</dbReference>
<dbReference type="NCBIfam" id="TIGR04131">
    <property type="entry name" value="Bac_Flav_CTERM"/>
    <property type="match status" value="1"/>
</dbReference>
<dbReference type="EMBL" id="FNQC01000019">
    <property type="protein sequence ID" value="SDZ51220.1"/>
    <property type="molecule type" value="Genomic_DNA"/>
</dbReference>
<proteinExistence type="predicted"/>
<dbReference type="Gene3D" id="2.60.40.1220">
    <property type="match status" value="1"/>
</dbReference>
<dbReference type="InterPro" id="IPR041248">
    <property type="entry name" value="YDG"/>
</dbReference>
<dbReference type="InterPro" id="IPR011081">
    <property type="entry name" value="Big_4"/>
</dbReference>
<dbReference type="InterPro" id="IPR044048">
    <property type="entry name" value="Big_12"/>
</dbReference>
<evidence type="ECO:0000313" key="6">
    <source>
        <dbReference type="Proteomes" id="UP000199663"/>
    </source>
</evidence>
<keyword evidence="2" id="KW-0677">Repeat</keyword>
<comment type="caution">
    <text evidence="5">The sequence shown here is derived from an EMBL/GenBank/DDBJ whole genome shotgun (WGS) entry which is preliminary data.</text>
</comment>
<dbReference type="Gene3D" id="2.60.40.2030">
    <property type="match status" value="1"/>
</dbReference>
<dbReference type="InterPro" id="IPR002126">
    <property type="entry name" value="Cadherin-like_dom"/>
</dbReference>
<dbReference type="Pfam" id="PF18657">
    <property type="entry name" value="YDG"/>
    <property type="match status" value="1"/>
</dbReference>
<evidence type="ECO:0000256" key="3">
    <source>
        <dbReference type="ARBA" id="ARBA00022837"/>
    </source>
</evidence>
<dbReference type="Pfam" id="PF18676">
    <property type="entry name" value="MBG_2"/>
    <property type="match status" value="27"/>
</dbReference>
<dbReference type="InterPro" id="IPR015919">
    <property type="entry name" value="Cadherin-like_sf"/>
</dbReference>
<dbReference type="Pfam" id="PF05345">
    <property type="entry name" value="He_PIG"/>
    <property type="match status" value="2"/>
</dbReference>
<protein>
    <submittedName>
        <fullName evidence="5">Gliding motility-associated C-terminal domain-containing protein</fullName>
    </submittedName>
</protein>
<dbReference type="Gene3D" id="2.60.40.10">
    <property type="entry name" value="Immunoglobulins"/>
    <property type="match status" value="2"/>
</dbReference>
<dbReference type="Pfam" id="PF07532">
    <property type="entry name" value="Big_4"/>
    <property type="match status" value="1"/>
</dbReference>
<sequence>MKNVFKSLGIFLAFLFLGINSLYAQCILFPGNLVFSGVNLDDDGVDGTSGNDRFSFVLLQDVSENFEIHFTDLGWTTSNSFQSTTKALTDGIIKWTAPVGGVEAGTQITIDAKYALAATLGTVSGVRATPNNPDLYLDLGISGDQLFAFTGTVNSPTFIAGINLNQSWTSLLADRLTSSESFLPVALNAANVQNVSLVSSIDNGFSNAVISSNSFSGLFSNIVAVFNQNTNWIFEDTYQPDAVPSGFQLPKALNFVITPFNFLNNPTGVNTITYGGNTQFTVTKIDSRTIGSYQWQVSSNEGTDYVALTNAGIYSGTATSTLVITKPPVSHNSYRYRVVAMDACGNEAISNHIQLSVNRKSLTVNLIGTIEKERDGTTQASIANENLELTGLIGIDGVSVLNPGAGSYASALPGTGIQVTVTGLSITGSDAVNYTLSSTSVAANVGIIVDKTPPAGYSVSIDQSLINESNTSAVSFTMAGAEIGATVSYSFTSSGGGTPVTGSGTITSANQQFTGIDISGLAKGTITLSLTLTDPYTNEGQAATDTSIKEAPIPTITSATYNAGTGVLVVTGTDFLSNSTGADVDASKLTLVGEGGEIYTLTDTFGSEITSLTSFTLTLSPTDRLSLGTIFNKNGMASTGGTTYNLAAADNWLTAAEISNDMSDLTGNGITVSNVAVPSITSATYNWSTGSLVVTGTWFVMSAGASNDIVATRFALTGEGGTTYTLTDTQNAEITNGTSFTLNLSATDQAAIKPILNKNGLSAIDATTYNLAAAEDWSAGTNPAVVIADLSGNSILVSNVNQTPTATPPTSPTVEEDNAPVLISGMSVSDGEGDNQILSFTITGGVLSLGTDGITFGGSGNGSANFTASGTLAEINTALAAATFAPTPDLFGTNAGGISFTANDGTSTSAVASATFDILGINDDPTFIGLPASITVVEDVSPSYLSNALSAGTFNDVDAGSNDVTLILTVSSGTLGFANPQGIISIIGNGTSVANLVGTVTNIESYLSINTNVSYNPALNLNGVAAATLTVSANDGGNTGSGGGTNVSLGQIQIDITPVNDAPTVANPIPNQNATEDAVFNFQFANNTFADVDAGSALTYSAQFSGGGALPSWLSFDPLTRTFSGIPLNANVGTVSIDVIANDGDGGTVTDTFDIIVANTNDAPTVANPIPNQNATENIAFNFQFAANTFNDIDIGDVLTYTAQLAGGGALPAWLSFGELTRTFSGTPGNDNSGVIAIEIIANDGEFSVSTFFELSIQGVNDAPVITAPNTISVFEDEPKALTGISFTDIDAGTSNVLVTFEVGSGTLAASSSAEVSVGGSSSSLTLTGSVDEINSFLSNEELTFTTSLNSTQDVILAIEIDDQGNTGSGGSKTDAADLTLIVTAVNDAPVNAVPGDQQVDQNASLTFSLGNANQVSISDVDAGGGTVEVSLSATNGVLTLAGVTGLTFTTGDGTADGSMTFRGSIANINTAISTLTFYPTSNYNGLASVTITTSDLGLNGSGGAQTDSDMILITVNAINPVVTSVSSITTNGLYKIGEVISIQVRFDQNLTVDTDLGIPTLSLETGVSDALAAYTSGSGTNILTFQYTVQEGNSTADLDYTGTAALLLNGAKITNAETLDALLTLPAPGTVNSLSANSTLSIDGIRPTVNIVINDTALSVGESTTVTITFNEAVSGLDAGDFTVANGTLSGLSSADGGSTWSAIFTPNTNVQDATNLITLDKTGVVDLAGNTGVGSTDSNNYAIDTSRPTASVVVADTQLISGETTQVTITFSEAVIGFTTADLTVSNGFLSALSSADGGITWTTTLTPSSGVEDATNVIELANVGVADQAGNTGIGITTSNNYAIDTRRPTATVVVSDTQLSLGETSPVTITFTEAVNGLTLDDFTIQNGSLSGLSSSDGGITWTATLTPDSGVEDATNLITLDNTGYQDLAGNTGSGISNSNNYSVDTINPTGYSVSIVPDRINGVNQNDFSFNLVDGEIGTTYSYSISSSGGGTPVTGNGTVSNINQFIDGINVSTLPDGELTLIVTLTDPSGNAGAEESDTVEKLLPAILTISAITQADEAGTDGEFEVLSSNLFAANTSVTILVSGTATNGTDYTTIGSSFVFPANTSSVIIPVLVIDDIDVEGNETVIIRLVETNNPLVSVGSPAEATVTITDNDVPSPLTITPTVNQNKVYGSAEPSFTFTASGFNPGDDISGIQGLLSRAPGEDAGAYAFALGSLDAGPNYTLILSPEDFFVNPATITIQVDKTLQKVYGASDPTFTYSASGFVASEDASILTGALARVSGESVGNYAINQGNLDAGTNYTIAYTGADFAITLKTLVVTADANQNKVYGAAEPTFSYAVTGFENGDDASILTGALGRTSGENVGNYAINQGNLDAGTNYTIDFVASDFDIRSRTLSIMANPGQGKIFGTLDPIFTYTATNFGNGDDASILTGTLGRISGENVGNYAINQGSLSASANYTIAYTGADFAITLKTLVITANANQSKVYGASDPIFTYSATGFENGDDASILTGALARVSDENVGNYAINQGNLDAGANYTIAYTGADFAITLKTLVVTADAHQTKVYGAAEPIFSYAVTGFENGDDASILTGALARVSGENVGNYAINQGNLDAGANYTIAYTGADFVITLKTLVVTADANQNKVYGASDPIFTYTANGFENGDDASILTGALTRTSGENVGNYAINQGALNAGDNYSINYTGADFAITLKTLVVTADASQTKVYGAADPIFSYAVTGFENGDDASILTGALARASGENVGNYAINQGNLDAGANYTIAYTGPDFVITLKTLVVTADANQTKVYGAADPIFSYAVIGFENGDDASILTGALTRVSGENVGNYAINQGNLEAGANYTIAFTGSDFDITLKTLVVTADANQNKVYGAADPIFSYTANGFENGDDASILTGALARVSGENVGNYAINQGNLDAGTNYTIDFVASDFDIRSRTLSIMADPGQGKIFGALDPIFTYTATNFANGDDASILTGTLGRISGENVGNYAINQGNLDAGANYTIAYTGADFAITLKTLVVTADANQNKVYGAADPIFSYAVTGFENGDDASILTGALARASGENVGNYAINQGNLDAGANYTIAYTGADFVITLKTLVVTADANQIKVYGATEPIFSYAVTGFENGDDASILTGALARASGENVGNYAINQGNLDAGSNYTIAYTGADFAITLKTLVVTADANQTKVYGAADPIFSYAVTGFENGDDASILTGALTRISGESVGNYAINQGNLDAGANYTIAYTGADFAITLKTLVVTADLNQTKVYGAADPIFSYAVSGFENGDDASILTGTLGRISGEKVGNYAINQGSLSASANYTIAYTGADFAITLKTLVVTADANQIKVYGAADPIFSYSANGFENGDDASILTGALTRVSGENVGSYAINQGNLDAGENYSINYTGADFVITLKTLVVTADANQTKAYGASDPIFTYTANGFENGDDASILTGALGRTSGENVGNYAINQGNLDAGDNYTLMYTGADFSITEKTLTITASPSQQKVYGQVDPIFTYTASGFENGDDVSILTGALARISGENVGNYAINQGNLDAGDNYTISYTGANFAITLKTVVVTADQGQTKVYGKTDPIFTYSLSGFENGEFVLAGALDRVPGENVGTYSIGLGTLDVGSNYTIDYIGSVFTIVKKALQVTAGTDQQKVYGESDPIFTYTVNGFENGDSASILTGALDRAAGQDVGSYAIGKGTLSAGANYTVDFATADFVITRKVLTITAGNKSKVYGDPNPVLTFTYSGLVNGETKVATEPGIGTNATSGSNVGTYPITLTGGADQNYTITLVNGTLTIGQKDLMITAEDKSKVYGETNPALTFTYSGLVNGDTKVNAEPSIGTTATQSSNVGAYQISLIGGADPNYAITLVNGTLTIGQKVLTVTADDKSKVYGEANPTLTFAYTGLVNGDTKAAVEPSISTTALQSSAVGTYPIALTQGEDQNYAITLVNGTLTIGQKTLTIRADDKQKTYGEANPILTFTYTGLVNGDTKAAVEPNISTTALQSSAVGNYPIALTQGEDQNYAITLVNGTLIIGQKNLTIRADDKQKTYGEANPTLTFTYTGLVNGDTKAAVEPNISTTALQSSGVGTYAIALTGGSDENYSIILEAGSMTIGKKELTITAEDKSKVYGETNPALTIRYEGLANGDTKVETEPSISTLALLGSNAGTYPITLTGGADQNYAITMVDGTLTIIQALLQIISDSKSKIFGNPDPALTFAASGFQLSDLEAMLTGVLTRLSGETVGVYAISQGSLSAGANYQIEFQGSDFEIIPAELAEFLTGDAVTTPWSVDPVLPQQVNVLTQDGQILSYGVTWDKSTLNLLKRGTYTVFGTVNLPAGVLNPSAQKAALQVIVLPKQAPRDIALSNNLFIPNPKVFFQEIGYFTVIDEIDQIHTVELVPGAADNVYFEIKSDFLFWSSSEEAAGMTQFQILVRVTDRDGNVIEKSFTILRDRKNISEITIFNAFSPDGDGINDTWGIPDLKYFAGGTVQVFDRSGQRIFYTESPAVRWDGIFEGKEMPVGSYYWILESKETDELRRGVLTLLRK</sequence>
<dbReference type="Proteomes" id="UP000199663">
    <property type="component" value="Unassembled WGS sequence"/>
</dbReference>
<evidence type="ECO:0000313" key="5">
    <source>
        <dbReference type="EMBL" id="SDZ51220.1"/>
    </source>
</evidence>
<organism evidence="5 6">
    <name type="scientific">Rhodonellum ikkaensis</name>
    <dbReference type="NCBI Taxonomy" id="336829"/>
    <lineage>
        <taxon>Bacteria</taxon>
        <taxon>Pseudomonadati</taxon>
        <taxon>Bacteroidota</taxon>
        <taxon>Cytophagia</taxon>
        <taxon>Cytophagales</taxon>
        <taxon>Cytophagaceae</taxon>
        <taxon>Rhodonellum</taxon>
    </lineage>
</organism>
<dbReference type="Pfam" id="PF19078">
    <property type="entry name" value="Big_12"/>
    <property type="match status" value="3"/>
</dbReference>
<dbReference type="SMART" id="SM00736">
    <property type="entry name" value="CADG"/>
    <property type="match status" value="2"/>
</dbReference>
<keyword evidence="1" id="KW-0732">Signal</keyword>
<dbReference type="InterPro" id="IPR003644">
    <property type="entry name" value="Calx_beta"/>
</dbReference>
<dbReference type="SUPFAM" id="SSF141072">
    <property type="entry name" value="CalX-like"/>
    <property type="match status" value="1"/>
</dbReference>
<dbReference type="PROSITE" id="PS50268">
    <property type="entry name" value="CADHERIN_2"/>
    <property type="match status" value="1"/>
</dbReference>
<dbReference type="RefSeq" id="WP_019600109.1">
    <property type="nucleotide sequence ID" value="NZ_FNQC01000019.1"/>
</dbReference>
<dbReference type="InterPro" id="IPR013783">
    <property type="entry name" value="Ig-like_fold"/>
</dbReference>
<gene>
    <name evidence="5" type="ORF">SAMN05444412_11915</name>
</gene>
<dbReference type="InterPro" id="IPR041286">
    <property type="entry name" value="MBG_2"/>
</dbReference>
<keyword evidence="3" id="KW-0106">Calcium</keyword>
<evidence type="ECO:0000256" key="2">
    <source>
        <dbReference type="ARBA" id="ARBA00022737"/>
    </source>
</evidence>
<dbReference type="InterPro" id="IPR014755">
    <property type="entry name" value="Cu-Rt/internalin_Ig-like"/>
</dbReference>
<evidence type="ECO:0000256" key="1">
    <source>
        <dbReference type="ARBA" id="ARBA00022729"/>
    </source>
</evidence>
<dbReference type="InterPro" id="IPR006644">
    <property type="entry name" value="Cadg"/>
</dbReference>
<dbReference type="SUPFAM" id="SSF49313">
    <property type="entry name" value="Cadherin-like"/>
    <property type="match status" value="2"/>
</dbReference>
<accession>A0A1H3TM82</accession>
<name>A0A1H3TM82_9BACT</name>
<dbReference type="InterPro" id="IPR038081">
    <property type="entry name" value="CalX-like_sf"/>
</dbReference>
<feature type="domain" description="Cadherin" evidence="4">
    <location>
        <begin position="1266"/>
        <end position="1392"/>
    </location>
</feature>
<evidence type="ECO:0000259" key="4">
    <source>
        <dbReference type="PROSITE" id="PS50268"/>
    </source>
</evidence>
<dbReference type="Pfam" id="PF13585">
    <property type="entry name" value="CHU_C"/>
    <property type="match status" value="1"/>
</dbReference>
<dbReference type="Gene3D" id="3.30.160.710">
    <property type="match status" value="10"/>
</dbReference>
<dbReference type="Pfam" id="PF03160">
    <property type="entry name" value="Calx-beta"/>
    <property type="match status" value="1"/>
</dbReference>